<dbReference type="OrthoDB" id="6927515at2759"/>
<dbReference type="Proteomes" id="UP000838756">
    <property type="component" value="Unassembled WGS sequence"/>
</dbReference>
<protein>
    <submittedName>
        <fullName evidence="2">Jg9858 protein</fullName>
    </submittedName>
</protein>
<accession>A0A8S4QNR5</accession>
<comment type="caution">
    <text evidence="2">The sequence shown here is derived from an EMBL/GenBank/DDBJ whole genome shotgun (WGS) entry which is preliminary data.</text>
</comment>
<gene>
    <name evidence="2" type="primary">jg9858</name>
    <name evidence="2" type="ORF">PAEG_LOCUS4807</name>
</gene>
<keyword evidence="3" id="KW-1185">Reference proteome</keyword>
<feature type="signal peptide" evidence="1">
    <location>
        <begin position="1"/>
        <end position="23"/>
    </location>
</feature>
<evidence type="ECO:0000313" key="3">
    <source>
        <dbReference type="Proteomes" id="UP000838756"/>
    </source>
</evidence>
<dbReference type="EMBL" id="CAKXAJ010017149">
    <property type="protein sequence ID" value="CAH2216851.1"/>
    <property type="molecule type" value="Genomic_DNA"/>
</dbReference>
<sequence>MGPLEKVTLPLIMLAVLQTNINCLRLPRKYTTRPCARSNTYLEKQPVYDSQLQEPAILQNFKCDAQKYGETIRKEFNFPEIEYSGISKCFSNYQYQEPLKSNNARSPQDLVYKSHNDYSSWNKNDINQKSINIITKNEQNTYFPELFSSAPSYRDVANFPDVEYPLCASELWKPNFWNGYLTDPPSNNNLYCLDKKFNHSVREEKPFRNSIKKNNVPSTCVSNRGFEIITSVDKDFNVTLEPKGNTLNPSSQTNNLTNIKKCENTLLGEDKDNITLSCPDDCSYKLLPIEDTEDDLQVNEEDYTTDDPEYNDSFLYAQSTVAPKISTTNEFTWENTKVIEMCSSDVDELNDYFISV</sequence>
<reference evidence="2" key="1">
    <citation type="submission" date="2022-03" db="EMBL/GenBank/DDBJ databases">
        <authorList>
            <person name="Lindestad O."/>
        </authorList>
    </citation>
    <scope>NUCLEOTIDE SEQUENCE</scope>
</reference>
<evidence type="ECO:0000313" key="2">
    <source>
        <dbReference type="EMBL" id="CAH2216851.1"/>
    </source>
</evidence>
<keyword evidence="1" id="KW-0732">Signal</keyword>
<name>A0A8S4QNR5_9NEOP</name>
<evidence type="ECO:0000256" key="1">
    <source>
        <dbReference type="SAM" id="SignalP"/>
    </source>
</evidence>
<dbReference type="AlphaFoldDB" id="A0A8S4QNR5"/>
<proteinExistence type="predicted"/>
<organism evidence="2 3">
    <name type="scientific">Pararge aegeria aegeria</name>
    <dbReference type="NCBI Taxonomy" id="348720"/>
    <lineage>
        <taxon>Eukaryota</taxon>
        <taxon>Metazoa</taxon>
        <taxon>Ecdysozoa</taxon>
        <taxon>Arthropoda</taxon>
        <taxon>Hexapoda</taxon>
        <taxon>Insecta</taxon>
        <taxon>Pterygota</taxon>
        <taxon>Neoptera</taxon>
        <taxon>Endopterygota</taxon>
        <taxon>Lepidoptera</taxon>
        <taxon>Glossata</taxon>
        <taxon>Ditrysia</taxon>
        <taxon>Papilionoidea</taxon>
        <taxon>Nymphalidae</taxon>
        <taxon>Satyrinae</taxon>
        <taxon>Satyrini</taxon>
        <taxon>Parargina</taxon>
        <taxon>Pararge</taxon>
    </lineage>
</organism>
<feature type="chain" id="PRO_5035793709" evidence="1">
    <location>
        <begin position="24"/>
        <end position="356"/>
    </location>
</feature>